<keyword evidence="10" id="KW-1185">Reference proteome</keyword>
<dbReference type="eggNOG" id="COG1216">
    <property type="taxonomic scope" value="Bacteria"/>
</dbReference>
<dbReference type="InterPro" id="IPR025993">
    <property type="entry name" value="Ceramide_glucosylTrfase"/>
</dbReference>
<dbReference type="GO" id="GO:0016757">
    <property type="term" value="F:glycosyltransferase activity"/>
    <property type="evidence" value="ECO:0007669"/>
    <property type="project" value="UniProtKB-KW"/>
</dbReference>
<evidence type="ECO:0000256" key="6">
    <source>
        <dbReference type="ARBA" id="ARBA00022692"/>
    </source>
</evidence>
<dbReference type="HOGENOM" id="CLU_023845_0_4_6"/>
<dbReference type="OrthoDB" id="9771846at2"/>
<comment type="caution">
    <text evidence="9">The sequence shown here is derived from an EMBL/GenBank/DDBJ whole genome shotgun (WGS) entry which is preliminary data.</text>
</comment>
<evidence type="ECO:0000256" key="3">
    <source>
        <dbReference type="ARBA" id="ARBA00004991"/>
    </source>
</evidence>
<dbReference type="SUPFAM" id="SSF53448">
    <property type="entry name" value="Nucleotide-diphospho-sugar transferases"/>
    <property type="match status" value="1"/>
</dbReference>
<dbReference type="STRING" id="314278.NB231_09873"/>
<proteinExistence type="predicted"/>
<comment type="pathway">
    <text evidence="2">Lipid metabolism; sphingolipid metabolism.</text>
</comment>
<keyword evidence="8" id="KW-0472">Membrane</keyword>
<evidence type="ECO:0000256" key="4">
    <source>
        <dbReference type="ARBA" id="ARBA00022676"/>
    </source>
</evidence>
<gene>
    <name evidence="9" type="ORF">NB231_09873</name>
</gene>
<accession>A4BNF2</accession>
<dbReference type="PANTHER" id="PTHR43179">
    <property type="entry name" value="RHAMNOSYLTRANSFERASE WBBL"/>
    <property type="match status" value="1"/>
</dbReference>
<keyword evidence="6" id="KW-0812">Transmembrane</keyword>
<evidence type="ECO:0000313" key="10">
    <source>
        <dbReference type="Proteomes" id="UP000003374"/>
    </source>
</evidence>
<evidence type="ECO:0000256" key="2">
    <source>
        <dbReference type="ARBA" id="ARBA00004760"/>
    </source>
</evidence>
<dbReference type="Proteomes" id="UP000003374">
    <property type="component" value="Unassembled WGS sequence"/>
</dbReference>
<name>A4BNF2_9GAMM</name>
<dbReference type="AlphaFoldDB" id="A4BNF2"/>
<evidence type="ECO:0000256" key="1">
    <source>
        <dbReference type="ARBA" id="ARBA00004141"/>
    </source>
</evidence>
<evidence type="ECO:0000256" key="5">
    <source>
        <dbReference type="ARBA" id="ARBA00022679"/>
    </source>
</evidence>
<evidence type="ECO:0000256" key="8">
    <source>
        <dbReference type="ARBA" id="ARBA00023136"/>
    </source>
</evidence>
<evidence type="ECO:0000256" key="7">
    <source>
        <dbReference type="ARBA" id="ARBA00022989"/>
    </source>
</evidence>
<dbReference type="Gene3D" id="3.90.550.10">
    <property type="entry name" value="Spore Coat Polysaccharide Biosynthesis Protein SpsA, Chain A"/>
    <property type="match status" value="1"/>
</dbReference>
<dbReference type="RefSeq" id="WP_005002032.1">
    <property type="nucleotide sequence ID" value="NZ_CH672427.1"/>
</dbReference>
<dbReference type="InterPro" id="IPR029044">
    <property type="entry name" value="Nucleotide-diphossugar_trans"/>
</dbReference>
<dbReference type="PANTHER" id="PTHR43179:SF7">
    <property type="entry name" value="RHAMNOSYLTRANSFERASE WBBL"/>
    <property type="match status" value="1"/>
</dbReference>
<sequence length="278" mass="31748">MQVAAAAATNEYQSEKIAPRIVISVVSHGQGDLIRGLLTDIHKHWNSEGLHLVLTQNLREDTPLEMERLAFPTRVIRNTHPNSFSANHNAAFEVFDSDVFCVVNPDIRCPEDPLPALLGALAQPDIGVAAPLVKTPQSVVEGSARRRITPWRLALRISGLARRLEYKIERDPIYPDWVAGMFMALHSGDFRRLGGFDERYRLYCEDADLCMRLWAAGRRVMLVPKALVVHDAQRDSHRKLRYLSWHVASLLRFFVCHPFYRRIRAAPTERMEVPCRHL</sequence>
<organism evidence="9 10">
    <name type="scientific">Nitrococcus mobilis Nb-231</name>
    <dbReference type="NCBI Taxonomy" id="314278"/>
    <lineage>
        <taxon>Bacteria</taxon>
        <taxon>Pseudomonadati</taxon>
        <taxon>Pseudomonadota</taxon>
        <taxon>Gammaproteobacteria</taxon>
        <taxon>Chromatiales</taxon>
        <taxon>Ectothiorhodospiraceae</taxon>
        <taxon>Nitrococcus</taxon>
    </lineage>
</organism>
<keyword evidence="7" id="KW-1133">Transmembrane helix</keyword>
<comment type="subcellular location">
    <subcellularLocation>
        <location evidence="1">Membrane</location>
        <topology evidence="1">Multi-pass membrane protein</topology>
    </subcellularLocation>
</comment>
<dbReference type="GO" id="GO:0016020">
    <property type="term" value="C:membrane"/>
    <property type="evidence" value="ECO:0007669"/>
    <property type="project" value="UniProtKB-SubCell"/>
</dbReference>
<keyword evidence="4" id="KW-0328">Glycosyltransferase</keyword>
<protein>
    <submittedName>
        <fullName evidence="9">Glycosyl transferase, family 2</fullName>
    </submittedName>
</protein>
<keyword evidence="5 9" id="KW-0808">Transferase</keyword>
<reference evidence="9 10" key="1">
    <citation type="submission" date="2006-02" db="EMBL/GenBank/DDBJ databases">
        <authorList>
            <person name="Waterbury J."/>
            <person name="Ferriera S."/>
            <person name="Johnson J."/>
            <person name="Kravitz S."/>
            <person name="Halpern A."/>
            <person name="Remington K."/>
            <person name="Beeson K."/>
            <person name="Tran B."/>
            <person name="Rogers Y.-H."/>
            <person name="Friedman R."/>
            <person name="Venter J.C."/>
        </authorList>
    </citation>
    <scope>NUCLEOTIDE SEQUENCE [LARGE SCALE GENOMIC DNA]</scope>
    <source>
        <strain evidence="9 10">Nb-231</strain>
    </source>
</reference>
<evidence type="ECO:0000313" key="9">
    <source>
        <dbReference type="EMBL" id="EAR22751.1"/>
    </source>
</evidence>
<comment type="pathway">
    <text evidence="3">Sphingolipid metabolism.</text>
</comment>
<dbReference type="Pfam" id="PF13506">
    <property type="entry name" value="Glyco_transf_21"/>
    <property type="match status" value="1"/>
</dbReference>
<dbReference type="EMBL" id="AAOF01000002">
    <property type="protein sequence ID" value="EAR22751.1"/>
    <property type="molecule type" value="Genomic_DNA"/>
</dbReference>